<accession>A0A481YZ39</accession>
<protein>
    <submittedName>
        <fullName evidence="5">Cobalamin adenosyltransferase</fullName>
    </submittedName>
</protein>
<feature type="domain" description="Cobalamin adenosyltransferase-like" evidence="4">
    <location>
        <begin position="4"/>
        <end position="172"/>
    </location>
</feature>
<dbReference type="PANTHER" id="PTHR12213">
    <property type="entry name" value="CORRINOID ADENOSYLTRANSFERASE"/>
    <property type="match status" value="1"/>
</dbReference>
<dbReference type="InterPro" id="IPR036451">
    <property type="entry name" value="CblAdoTrfase-like_sf"/>
</dbReference>
<keyword evidence="3" id="KW-0067">ATP-binding</keyword>
<proteinExistence type="predicted"/>
<name>A0A481YZ39_9VIRU</name>
<dbReference type="GO" id="GO:0008817">
    <property type="term" value="F:corrinoid adenosyltransferase activity"/>
    <property type="evidence" value="ECO:0007669"/>
    <property type="project" value="TreeGrafter"/>
</dbReference>
<dbReference type="GO" id="GO:0005524">
    <property type="term" value="F:ATP binding"/>
    <property type="evidence" value="ECO:0007669"/>
    <property type="project" value="UniProtKB-KW"/>
</dbReference>
<dbReference type="EMBL" id="MK500389">
    <property type="protein sequence ID" value="QBK88419.1"/>
    <property type="molecule type" value="Genomic_DNA"/>
</dbReference>
<reference evidence="5" key="1">
    <citation type="journal article" date="2019" name="MBio">
        <title>Virus Genomes from Deep Sea Sediments Expand the Ocean Megavirome and Support Independent Origins of Viral Gigantism.</title>
        <authorList>
            <person name="Backstrom D."/>
            <person name="Yutin N."/>
            <person name="Jorgensen S.L."/>
            <person name="Dharamshi J."/>
            <person name="Homa F."/>
            <person name="Zaremba-Niedwiedzka K."/>
            <person name="Spang A."/>
            <person name="Wolf Y.I."/>
            <person name="Koonin E.V."/>
            <person name="Ettema T.J."/>
        </authorList>
    </citation>
    <scope>NUCLEOTIDE SEQUENCE</scope>
</reference>
<dbReference type="Gene3D" id="1.20.1200.10">
    <property type="entry name" value="Cobalamin adenosyltransferase-like"/>
    <property type="match status" value="1"/>
</dbReference>
<evidence type="ECO:0000259" key="4">
    <source>
        <dbReference type="Pfam" id="PF01923"/>
    </source>
</evidence>
<sequence length="190" mass="22262">MSVVTKGGDHGYTRLYNGEKVPKYHPRIKAIGSVQNLSYAIGKYFYMKKGSIFDDDIITVMCWLYDLGAYLATPRNTISTKDMIKKTEFTKDKEKSLHEKIKWFEKEIPKQTCFIIPIGTELGSLLYEISGKVRETERIIFEAIHENKQEVNDIMPFINRLSDYFYVFARYINYKSGHKDIPYVKNKKMI</sequence>
<keyword evidence="1 5" id="KW-0808">Transferase</keyword>
<dbReference type="SUPFAM" id="SSF89028">
    <property type="entry name" value="Cobalamin adenosyltransferase-like"/>
    <property type="match status" value="1"/>
</dbReference>
<dbReference type="InterPro" id="IPR029499">
    <property type="entry name" value="PduO-typ"/>
</dbReference>
<dbReference type="PANTHER" id="PTHR12213:SF0">
    <property type="entry name" value="CORRINOID ADENOSYLTRANSFERASE MMAB"/>
    <property type="match status" value="1"/>
</dbReference>
<evidence type="ECO:0000256" key="1">
    <source>
        <dbReference type="ARBA" id="ARBA00022679"/>
    </source>
</evidence>
<dbReference type="Pfam" id="PF01923">
    <property type="entry name" value="Cob_adeno_trans"/>
    <property type="match status" value="1"/>
</dbReference>
<evidence type="ECO:0000313" key="5">
    <source>
        <dbReference type="EMBL" id="QBK88419.1"/>
    </source>
</evidence>
<dbReference type="InterPro" id="IPR016030">
    <property type="entry name" value="CblAdoTrfase-like"/>
</dbReference>
<evidence type="ECO:0000256" key="2">
    <source>
        <dbReference type="ARBA" id="ARBA00022741"/>
    </source>
</evidence>
<gene>
    <name evidence="5" type="ORF">LCMiAC01_00830</name>
</gene>
<evidence type="ECO:0000256" key="3">
    <source>
        <dbReference type="ARBA" id="ARBA00022840"/>
    </source>
</evidence>
<organism evidence="5">
    <name type="scientific">Mimivirus LCMiAC01</name>
    <dbReference type="NCBI Taxonomy" id="2506608"/>
    <lineage>
        <taxon>Viruses</taxon>
        <taxon>Varidnaviria</taxon>
        <taxon>Bamfordvirae</taxon>
        <taxon>Nucleocytoviricota</taxon>
        <taxon>Megaviricetes</taxon>
        <taxon>Imitervirales</taxon>
        <taxon>Mimiviridae</taxon>
        <taxon>Klosneuvirinae</taxon>
    </lineage>
</organism>
<keyword evidence="2" id="KW-0547">Nucleotide-binding</keyword>